<protein>
    <submittedName>
        <fullName evidence="1">Uncharacterized protein</fullName>
    </submittedName>
</protein>
<dbReference type="GeneID" id="19191626"/>
<dbReference type="RefSeq" id="XP_007745699.1">
    <property type="nucleotide sequence ID" value="XM_007747509.1"/>
</dbReference>
<comment type="caution">
    <text evidence="1">The sequence shown here is derived from an EMBL/GenBank/DDBJ whole genome shotgun (WGS) entry which is preliminary data.</text>
</comment>
<gene>
    <name evidence="1" type="ORF">A1O5_06919</name>
</gene>
<dbReference type="Proteomes" id="UP000019471">
    <property type="component" value="Unassembled WGS sequence"/>
</dbReference>
<reference evidence="1 2" key="1">
    <citation type="submission" date="2013-03" db="EMBL/GenBank/DDBJ databases">
        <title>The Genome Sequence of Cladophialophora psammophila CBS 110553.</title>
        <authorList>
            <consortium name="The Broad Institute Genomics Platform"/>
            <person name="Cuomo C."/>
            <person name="de Hoog S."/>
            <person name="Gorbushina A."/>
            <person name="Walker B."/>
            <person name="Young S.K."/>
            <person name="Zeng Q."/>
            <person name="Gargeya S."/>
            <person name="Fitzgerald M."/>
            <person name="Haas B."/>
            <person name="Abouelleil A."/>
            <person name="Allen A.W."/>
            <person name="Alvarado L."/>
            <person name="Arachchi H.M."/>
            <person name="Berlin A.M."/>
            <person name="Chapman S.B."/>
            <person name="Gainer-Dewar J."/>
            <person name="Goldberg J."/>
            <person name="Griggs A."/>
            <person name="Gujja S."/>
            <person name="Hansen M."/>
            <person name="Howarth C."/>
            <person name="Imamovic A."/>
            <person name="Ireland A."/>
            <person name="Larimer J."/>
            <person name="McCowan C."/>
            <person name="Murphy C."/>
            <person name="Pearson M."/>
            <person name="Poon T.W."/>
            <person name="Priest M."/>
            <person name="Roberts A."/>
            <person name="Saif S."/>
            <person name="Shea T."/>
            <person name="Sisk P."/>
            <person name="Sykes S."/>
            <person name="Wortman J."/>
            <person name="Nusbaum C."/>
            <person name="Birren B."/>
        </authorList>
    </citation>
    <scope>NUCLEOTIDE SEQUENCE [LARGE SCALE GENOMIC DNA]</scope>
    <source>
        <strain evidence="1 2">CBS 110553</strain>
    </source>
</reference>
<proteinExistence type="predicted"/>
<dbReference type="EMBL" id="AMGX01000010">
    <property type="protein sequence ID" value="EXJ69847.1"/>
    <property type="molecule type" value="Genomic_DNA"/>
</dbReference>
<evidence type="ECO:0000313" key="1">
    <source>
        <dbReference type="EMBL" id="EXJ69847.1"/>
    </source>
</evidence>
<evidence type="ECO:0000313" key="2">
    <source>
        <dbReference type="Proteomes" id="UP000019471"/>
    </source>
</evidence>
<dbReference type="AlphaFoldDB" id="W9WNV8"/>
<sequence>MPHIRDVARLWAELVKKKDHAFLIREVLGRLWPKSFRDPQVIDEAYVKDIVLLKTIFGIQRTRIRFNPPGRYVLSTDDLLDCLDCLSRAAEALRQVDNRLRRTFMDISQQAFFSGFRTAALAIERLPKETPARVEVSFRLRTCIGRWPLEDLPGPVRDWSSAIFEGAVEDLLSLDESDSSCDEHISLDRPDRENFAHTFRLSRCIPQAIACIARGCKYAYRSALVLLDFRLMMMAACFQHLDNGSNSGVLTDPSESSRGNSDSSLLTDEFNQLLAKWRALGNYLQKANRGRPLSNFLYFVNDIDPGPPFGENDDILNWIGPTISVPASSAHPSNPSALYSNIVEDLRLRNLAVFDAQGALLDVHGRLSKQIRSWLPPLANTPGPHSFDSPDITPQHTIYVLDCSDVHPIDYTMLVDCVDPSGQEVSKPVIAQRTYADLYQALKIGQEIVDVYFWCPFPHSKASLVRKARRVTPICEIYATLQRLVSLHAETGEPVAERENALAEPAQLSESSAGSKEASSSDQSIYNFSSAGFKPSGIPQGQSFLLEVFN</sequence>
<name>W9WNV8_9EURO</name>
<organism evidence="1 2">
    <name type="scientific">Cladophialophora psammophila CBS 110553</name>
    <dbReference type="NCBI Taxonomy" id="1182543"/>
    <lineage>
        <taxon>Eukaryota</taxon>
        <taxon>Fungi</taxon>
        <taxon>Dikarya</taxon>
        <taxon>Ascomycota</taxon>
        <taxon>Pezizomycotina</taxon>
        <taxon>Eurotiomycetes</taxon>
        <taxon>Chaetothyriomycetidae</taxon>
        <taxon>Chaetothyriales</taxon>
        <taxon>Herpotrichiellaceae</taxon>
        <taxon>Cladophialophora</taxon>
    </lineage>
</organism>
<accession>W9WNV8</accession>
<keyword evidence="2" id="KW-1185">Reference proteome</keyword>
<dbReference type="HOGENOM" id="CLU_495207_0_0_1"/>
<dbReference type="OrthoDB" id="4157229at2759"/>